<dbReference type="InterPro" id="IPR044880">
    <property type="entry name" value="NCX_ion-bd_dom_sf"/>
</dbReference>
<feature type="transmembrane region" description="Helical" evidence="8">
    <location>
        <begin position="331"/>
        <end position="350"/>
    </location>
</feature>
<dbReference type="GO" id="GO:0008324">
    <property type="term" value="F:monoatomic cation transmembrane transporter activity"/>
    <property type="evidence" value="ECO:0007669"/>
    <property type="project" value="TreeGrafter"/>
</dbReference>
<feature type="compositionally biased region" description="Polar residues" evidence="7">
    <location>
        <begin position="146"/>
        <end position="168"/>
    </location>
</feature>
<feature type="transmembrane region" description="Helical" evidence="8">
    <location>
        <begin position="6"/>
        <end position="21"/>
    </location>
</feature>
<comment type="subcellular location">
    <subcellularLocation>
        <location evidence="1">Membrane</location>
        <topology evidence="1">Multi-pass membrane protein</topology>
    </subcellularLocation>
</comment>
<sequence length="423" mass="47203">MLIVFYLFYVIVVVGGNYYMKRRSSYRNLVERARLEYEETGMDVDGLLRGNTWDVPQTQEDEMELYDEGFETEGFRGDYTNRRNAAHPKLRVRTSLFSAIEFQDVVKSLQRVNPRFHIGGHQHYSRTQPEHSLMEVPLTARIVPTRTEQSSETDSQSGTVRSPSSDATATTYSQYTRFKLPLQAWRLPLHDVYPHLFPSLINFEKKSAHSKVSSVISVPIIFLLAITLPVVKEDMVKRGNGIALDDDALAMLQDIAEDDPLEMTPMHESASSWSQWLTAIQLVCAPVFVALVFALNGMLPPAIILPIAIAVGLAISVAFKLTTSPVMQPRLYWMMCFVGFGIAIVWIYLIANEVVSVLQAVGMALGVSEAILGLTVFALGNSLGDFVANITMAKMGYPMMAISACFGGPMLSKFDYDNLQFGQ</sequence>
<keyword evidence="5 8" id="KW-1133">Transmembrane helix</keyword>
<proteinExistence type="inferred from homology"/>
<evidence type="ECO:0000259" key="9">
    <source>
        <dbReference type="Pfam" id="PF01699"/>
    </source>
</evidence>
<dbReference type="AlphaFoldDB" id="A0A8H7EPT7"/>
<feature type="domain" description="Sodium/calcium exchanger membrane region" evidence="9">
    <location>
        <begin position="337"/>
        <end position="411"/>
    </location>
</feature>
<evidence type="ECO:0000256" key="4">
    <source>
        <dbReference type="ARBA" id="ARBA00022692"/>
    </source>
</evidence>
<dbReference type="GO" id="GO:0006874">
    <property type="term" value="P:intracellular calcium ion homeostasis"/>
    <property type="evidence" value="ECO:0007669"/>
    <property type="project" value="TreeGrafter"/>
</dbReference>
<name>A0A8H7EPT7_9FUNG</name>
<feature type="transmembrane region" description="Helical" evidence="8">
    <location>
        <begin position="302"/>
        <end position="319"/>
    </location>
</feature>
<dbReference type="PANTHER" id="PTHR12266">
    <property type="entry name" value="NA+/CA2+ K+ INDEPENDENT EXCHANGER"/>
    <property type="match status" value="1"/>
</dbReference>
<evidence type="ECO:0000256" key="6">
    <source>
        <dbReference type="ARBA" id="ARBA00023136"/>
    </source>
</evidence>
<keyword evidence="11" id="KW-1185">Reference proteome</keyword>
<dbReference type="Pfam" id="PF01699">
    <property type="entry name" value="Na_Ca_ex"/>
    <property type="match status" value="1"/>
</dbReference>
<evidence type="ECO:0000256" key="7">
    <source>
        <dbReference type="SAM" id="MobiDB-lite"/>
    </source>
</evidence>
<evidence type="ECO:0000256" key="1">
    <source>
        <dbReference type="ARBA" id="ARBA00004141"/>
    </source>
</evidence>
<keyword evidence="3" id="KW-0813">Transport</keyword>
<feature type="transmembrane region" description="Helical" evidence="8">
    <location>
        <begin position="273"/>
        <end position="295"/>
    </location>
</feature>
<dbReference type="EMBL" id="JABAYA010000073">
    <property type="protein sequence ID" value="KAF7726737.1"/>
    <property type="molecule type" value="Genomic_DNA"/>
</dbReference>
<dbReference type="Gene3D" id="1.20.1420.30">
    <property type="entry name" value="NCX, central ion-binding region"/>
    <property type="match status" value="1"/>
</dbReference>
<evidence type="ECO:0000313" key="10">
    <source>
        <dbReference type="EMBL" id="KAF7726737.1"/>
    </source>
</evidence>
<gene>
    <name evidence="10" type="ORF">EC973_008511</name>
</gene>
<keyword evidence="4 8" id="KW-0812">Transmembrane</keyword>
<reference evidence="10" key="1">
    <citation type="submission" date="2020-01" db="EMBL/GenBank/DDBJ databases">
        <title>Genome Sequencing of Three Apophysomyces-Like Fungal Strains Confirms a Novel Fungal Genus in the Mucoromycota with divergent Burkholderia-like Endosymbiotic Bacteria.</title>
        <authorList>
            <person name="Stajich J.E."/>
            <person name="Macias A.M."/>
            <person name="Carter-House D."/>
            <person name="Lovett B."/>
            <person name="Kasson L.R."/>
            <person name="Berry K."/>
            <person name="Grigoriev I."/>
            <person name="Chang Y."/>
            <person name="Spatafora J."/>
            <person name="Kasson M.T."/>
        </authorList>
    </citation>
    <scope>NUCLEOTIDE SEQUENCE</scope>
    <source>
        <strain evidence="10">NRRL A-21654</strain>
    </source>
</reference>
<feature type="region of interest" description="Disordered" evidence="7">
    <location>
        <begin position="145"/>
        <end position="168"/>
    </location>
</feature>
<dbReference type="InterPro" id="IPR004837">
    <property type="entry name" value="NaCa_Exmemb"/>
</dbReference>
<dbReference type="OrthoDB" id="407410at2759"/>
<protein>
    <recommendedName>
        <fullName evidence="9">Sodium/calcium exchanger membrane region domain-containing protein</fullName>
    </recommendedName>
</protein>
<evidence type="ECO:0000256" key="8">
    <source>
        <dbReference type="SAM" id="Phobius"/>
    </source>
</evidence>
<dbReference type="InterPro" id="IPR051359">
    <property type="entry name" value="CaCA_antiporter"/>
</dbReference>
<organism evidence="10 11">
    <name type="scientific">Apophysomyces ossiformis</name>
    <dbReference type="NCBI Taxonomy" id="679940"/>
    <lineage>
        <taxon>Eukaryota</taxon>
        <taxon>Fungi</taxon>
        <taxon>Fungi incertae sedis</taxon>
        <taxon>Mucoromycota</taxon>
        <taxon>Mucoromycotina</taxon>
        <taxon>Mucoromycetes</taxon>
        <taxon>Mucorales</taxon>
        <taxon>Mucorineae</taxon>
        <taxon>Mucoraceae</taxon>
        <taxon>Apophysomyces</taxon>
    </lineage>
</organism>
<feature type="transmembrane region" description="Helical" evidence="8">
    <location>
        <begin position="212"/>
        <end position="231"/>
    </location>
</feature>
<comment type="caution">
    <text evidence="10">The sequence shown here is derived from an EMBL/GenBank/DDBJ whole genome shotgun (WGS) entry which is preliminary data.</text>
</comment>
<dbReference type="GO" id="GO:0016020">
    <property type="term" value="C:membrane"/>
    <property type="evidence" value="ECO:0007669"/>
    <property type="project" value="UniProtKB-SubCell"/>
</dbReference>
<evidence type="ECO:0000256" key="5">
    <source>
        <dbReference type="ARBA" id="ARBA00022989"/>
    </source>
</evidence>
<dbReference type="PANTHER" id="PTHR12266:SF0">
    <property type="entry name" value="MITOCHONDRIAL SODIUM_CALCIUM EXCHANGER PROTEIN"/>
    <property type="match status" value="1"/>
</dbReference>
<feature type="transmembrane region" description="Helical" evidence="8">
    <location>
        <begin position="357"/>
        <end position="380"/>
    </location>
</feature>
<evidence type="ECO:0000256" key="2">
    <source>
        <dbReference type="ARBA" id="ARBA00008170"/>
    </source>
</evidence>
<evidence type="ECO:0000256" key="3">
    <source>
        <dbReference type="ARBA" id="ARBA00022448"/>
    </source>
</evidence>
<accession>A0A8H7EPT7</accession>
<evidence type="ECO:0000313" key="11">
    <source>
        <dbReference type="Proteomes" id="UP000605846"/>
    </source>
</evidence>
<feature type="transmembrane region" description="Helical" evidence="8">
    <location>
        <begin position="386"/>
        <end position="406"/>
    </location>
</feature>
<comment type="similarity">
    <text evidence="2">Belongs to the Ca(2+):cation antiporter (CaCA) (TC 2.A.19) family.</text>
</comment>
<keyword evidence="6 8" id="KW-0472">Membrane</keyword>
<dbReference type="Proteomes" id="UP000605846">
    <property type="component" value="Unassembled WGS sequence"/>
</dbReference>